<dbReference type="GO" id="GO:0016020">
    <property type="term" value="C:membrane"/>
    <property type="evidence" value="ECO:0007669"/>
    <property type="project" value="UniProtKB-SubCell"/>
</dbReference>
<dbReference type="EMBL" id="CP133620">
    <property type="protein sequence ID" value="WMV48525.1"/>
    <property type="molecule type" value="Genomic_DNA"/>
</dbReference>
<dbReference type="SUPFAM" id="SSF52540">
    <property type="entry name" value="P-loop containing nucleoside triphosphate hydrolases"/>
    <property type="match status" value="1"/>
</dbReference>
<dbReference type="Gene3D" id="3.40.50.300">
    <property type="entry name" value="P-loop containing nucleotide triphosphate hydrolases"/>
    <property type="match status" value="1"/>
</dbReference>
<protein>
    <submittedName>
        <fullName evidence="13">Uncharacterized protein</fullName>
    </submittedName>
</protein>
<evidence type="ECO:0000313" key="15">
    <source>
        <dbReference type="Proteomes" id="UP001234989"/>
    </source>
</evidence>
<dbReference type="GO" id="GO:0051607">
    <property type="term" value="P:defense response to virus"/>
    <property type="evidence" value="ECO:0007669"/>
    <property type="project" value="UniProtKB-ARBA"/>
</dbReference>
<keyword evidence="3" id="KW-0433">Leucine-rich repeat</keyword>
<dbReference type="InterPro" id="IPR044974">
    <property type="entry name" value="Disease_R_plants"/>
</dbReference>
<dbReference type="Gene3D" id="1.10.8.430">
    <property type="entry name" value="Helical domain of apoptotic protease-activating factors"/>
    <property type="match status" value="1"/>
</dbReference>
<evidence type="ECO:0000256" key="9">
    <source>
        <dbReference type="ARBA" id="ARBA00023136"/>
    </source>
</evidence>
<evidence type="ECO:0000256" key="6">
    <source>
        <dbReference type="ARBA" id="ARBA00022821"/>
    </source>
</evidence>
<evidence type="ECO:0000256" key="1">
    <source>
        <dbReference type="ARBA" id="ARBA00004170"/>
    </source>
</evidence>
<dbReference type="Pfam" id="PF23559">
    <property type="entry name" value="WHD_DRP"/>
    <property type="match status" value="1"/>
</dbReference>
<evidence type="ECO:0000256" key="5">
    <source>
        <dbReference type="ARBA" id="ARBA00022741"/>
    </source>
</evidence>
<feature type="domain" description="Disease resistance R13L4/SHOC-2-like LRR" evidence="12">
    <location>
        <begin position="597"/>
        <end position="799"/>
    </location>
</feature>
<dbReference type="Proteomes" id="UP001234989">
    <property type="component" value="Chromosome 9"/>
</dbReference>
<dbReference type="GO" id="GO:0043531">
    <property type="term" value="F:ADP binding"/>
    <property type="evidence" value="ECO:0007669"/>
    <property type="project" value="InterPro"/>
</dbReference>
<name>A0AAF0UMH7_SOLVR</name>
<dbReference type="InterPro" id="IPR002182">
    <property type="entry name" value="NB-ARC"/>
</dbReference>
<dbReference type="Pfam" id="PF23598">
    <property type="entry name" value="LRR_14"/>
    <property type="match status" value="1"/>
</dbReference>
<dbReference type="Gene3D" id="3.80.10.10">
    <property type="entry name" value="Ribonuclease Inhibitor"/>
    <property type="match status" value="1"/>
</dbReference>
<keyword evidence="8" id="KW-0175">Coiled coil</keyword>
<dbReference type="PANTHER" id="PTHR23155:SF1228">
    <property type="entry name" value="NB-ARC DOMAIN CONTAINING PROTEIN, EXPRESSED"/>
    <property type="match status" value="1"/>
</dbReference>
<dbReference type="InterPro" id="IPR027417">
    <property type="entry name" value="P-loop_NTPase"/>
</dbReference>
<dbReference type="PANTHER" id="PTHR23155">
    <property type="entry name" value="DISEASE RESISTANCE PROTEIN RP"/>
    <property type="match status" value="1"/>
</dbReference>
<dbReference type="EMBL" id="CP133620">
    <property type="protein sequence ID" value="WMV48536.1"/>
    <property type="molecule type" value="Genomic_DNA"/>
</dbReference>
<dbReference type="InterPro" id="IPR055414">
    <property type="entry name" value="LRR_R13L4/SHOC2-like"/>
</dbReference>
<evidence type="ECO:0000259" key="10">
    <source>
        <dbReference type="Pfam" id="PF00931"/>
    </source>
</evidence>
<dbReference type="Gene3D" id="1.10.10.10">
    <property type="entry name" value="Winged helix-like DNA-binding domain superfamily/Winged helix DNA-binding domain"/>
    <property type="match status" value="1"/>
</dbReference>
<accession>A0AAF0UMH7</accession>
<keyword evidence="9" id="KW-0472">Membrane</keyword>
<organism evidence="13 15">
    <name type="scientific">Solanum verrucosum</name>
    <dbReference type="NCBI Taxonomy" id="315347"/>
    <lineage>
        <taxon>Eukaryota</taxon>
        <taxon>Viridiplantae</taxon>
        <taxon>Streptophyta</taxon>
        <taxon>Embryophyta</taxon>
        <taxon>Tracheophyta</taxon>
        <taxon>Spermatophyta</taxon>
        <taxon>Magnoliopsida</taxon>
        <taxon>eudicotyledons</taxon>
        <taxon>Gunneridae</taxon>
        <taxon>Pentapetalae</taxon>
        <taxon>asterids</taxon>
        <taxon>lamiids</taxon>
        <taxon>Solanales</taxon>
        <taxon>Solanaceae</taxon>
        <taxon>Solanoideae</taxon>
        <taxon>Solaneae</taxon>
        <taxon>Solanum</taxon>
    </lineage>
</organism>
<comment type="subcellular location">
    <subcellularLocation>
        <location evidence="1">Membrane</location>
        <topology evidence="1">Peripheral membrane protein</topology>
    </subcellularLocation>
</comment>
<feature type="domain" description="Disease resistance protein winged helix" evidence="11">
    <location>
        <begin position="476"/>
        <end position="538"/>
    </location>
</feature>
<feature type="domain" description="NB-ARC" evidence="10">
    <location>
        <begin position="225"/>
        <end position="393"/>
    </location>
</feature>
<evidence type="ECO:0000256" key="7">
    <source>
        <dbReference type="ARBA" id="ARBA00022840"/>
    </source>
</evidence>
<dbReference type="CDD" id="cd14798">
    <property type="entry name" value="RX-CC_like"/>
    <property type="match status" value="1"/>
</dbReference>
<dbReference type="FunFam" id="1.10.10.10:FF:000322">
    <property type="entry name" value="Probable disease resistance protein At1g63360"/>
    <property type="match status" value="1"/>
</dbReference>
<evidence type="ECO:0000259" key="12">
    <source>
        <dbReference type="Pfam" id="PF23598"/>
    </source>
</evidence>
<reference evidence="13" key="1">
    <citation type="submission" date="2023-08" db="EMBL/GenBank/DDBJ databases">
        <title>A de novo genome assembly of Solanum verrucosum Schlechtendal, a Mexican diploid species geographically isolated from the other diploid A-genome species in potato relatives.</title>
        <authorList>
            <person name="Hosaka K."/>
        </authorList>
    </citation>
    <scope>NUCLEOTIDE SEQUENCE</scope>
    <source>
        <tissue evidence="13">Young leaves</tissue>
    </source>
</reference>
<keyword evidence="7" id="KW-0067">ATP-binding</keyword>
<dbReference type="Pfam" id="PF00931">
    <property type="entry name" value="NB-ARC"/>
    <property type="match status" value="1"/>
</dbReference>
<keyword evidence="4" id="KW-0677">Repeat</keyword>
<evidence type="ECO:0000313" key="14">
    <source>
        <dbReference type="EMBL" id="WMV48536.1"/>
    </source>
</evidence>
<dbReference type="InterPro" id="IPR036388">
    <property type="entry name" value="WH-like_DNA-bd_sf"/>
</dbReference>
<keyword evidence="15" id="KW-1185">Reference proteome</keyword>
<dbReference type="SUPFAM" id="SSF52058">
    <property type="entry name" value="L domain-like"/>
    <property type="match status" value="1"/>
</dbReference>
<evidence type="ECO:0000256" key="2">
    <source>
        <dbReference type="ARBA" id="ARBA00008894"/>
    </source>
</evidence>
<keyword evidence="5" id="KW-0547">Nucleotide-binding</keyword>
<sequence>MEKVGAIAGDVLYVIQKLLPSSINKDDTRKISLYSIQILEKTKDLKAQVETYYKSLKFTPSQFPTVGGLNFLDSLIRKLNEMSKSESDLGFLMKPLFGNLEKELSTLISILEKELSSLSSIFRDVAKVHHEHKIPKDLQRRTINLAYEAEVAIDSILSQYNVFWHILCSLPTILKEIEQINAKVTEMWSAGITLNPCYVVAPFKHLPTRHSNPVTDEEIVGFGNDTEKMIQYLIRGTNEIDIIPIVGMGGQGKTTIARKVYNSDNIVSHFDVRAWCIVSQTYNRRTPLQEIFSQVTGSKEKGDKDDILADMLRKSLMVKRYLIVLDDMWDCMAWDDLRHCFPDVGNRSRIIVTTRLEELGKQVKYRTDPYSLPFLTTEESCKLLQKKVFQKEDCPPELQDVSRAVAEKCKRLPLVIVLVAGIIKKKKMEESWWNEVKDSLFDYLDCDSEEYSRATMQLSFDNLVDCLKPCLLYMGMFPEDARIPVSKLISLWIAEDFVVNIESAEDYLMDLISSNVVMVSKKEYNGKVKYCQVHDVVLHFCSEKSREEKFLLAVKGNLSQFLPCDLKESRVSFILSKENSKFVSLGFKTQKPFHQPLRSLMTIGKSSDEIPLSSWIHKLRLLKVLDLSSHKVYYLSSATLKPLNHLKYLAVWSEKFYFHPESDLPHLETLIVKTWSNIVLLPASFGEMGNLRHVEIVEAKFDKQGLFEGSSKLESLRILKNIVSFPIDRVDVLSRRCPNLQQLHIEFHGGDSDSAESFCLTLENLTQLQILCVSFERPHIVSGLQLPSNLKKLVLRGTDIGNLISFIAGLPSLEYLKLQDPYFPQSEKWCLGDIKFHKLKLLKLVNLKISRWNTSEESFPQLETLVIKRCDHLKEIPLNFADIPTLKQIKLIRCQNESLKDSPAEIKKDVEENEGNDRIDLLIKRIDTCATISLESLSIRRSQIDITCQIPIQLSSVDNGGVSEFIQVDDMYTCLSPLTTSPEVYDSSSFMYSAVNFMDKAPTFSLKFSIFVVPGIGHASSP</sequence>
<comment type="similarity">
    <text evidence="2">Belongs to the disease resistance NB-LRR family.</text>
</comment>
<dbReference type="InterPro" id="IPR038005">
    <property type="entry name" value="RX-like_CC"/>
</dbReference>
<dbReference type="InterPro" id="IPR058922">
    <property type="entry name" value="WHD_DRP"/>
</dbReference>
<dbReference type="Gene3D" id="1.20.5.4130">
    <property type="match status" value="1"/>
</dbReference>
<dbReference type="AlphaFoldDB" id="A0AAF0UMH7"/>
<dbReference type="PRINTS" id="PR00364">
    <property type="entry name" value="DISEASERSIST"/>
</dbReference>
<evidence type="ECO:0000256" key="8">
    <source>
        <dbReference type="ARBA" id="ARBA00023054"/>
    </source>
</evidence>
<dbReference type="GO" id="GO:0005524">
    <property type="term" value="F:ATP binding"/>
    <property type="evidence" value="ECO:0007669"/>
    <property type="project" value="UniProtKB-KW"/>
</dbReference>
<evidence type="ECO:0000256" key="3">
    <source>
        <dbReference type="ARBA" id="ARBA00022614"/>
    </source>
</evidence>
<proteinExistence type="inferred from homology"/>
<dbReference type="InterPro" id="IPR042197">
    <property type="entry name" value="Apaf_helical"/>
</dbReference>
<keyword evidence="6" id="KW-0611">Plant defense</keyword>
<evidence type="ECO:0000259" key="11">
    <source>
        <dbReference type="Pfam" id="PF23559"/>
    </source>
</evidence>
<gene>
    <name evidence="13" type="ORF">MTR67_041910</name>
    <name evidence="14" type="ORF">MTR67_041921</name>
</gene>
<dbReference type="InterPro" id="IPR032675">
    <property type="entry name" value="LRR_dom_sf"/>
</dbReference>
<dbReference type="GO" id="GO:0098542">
    <property type="term" value="P:defense response to other organism"/>
    <property type="evidence" value="ECO:0007669"/>
    <property type="project" value="TreeGrafter"/>
</dbReference>
<dbReference type="FunFam" id="3.40.50.300:FF:001091">
    <property type="entry name" value="Probable disease resistance protein At1g61300"/>
    <property type="match status" value="1"/>
</dbReference>
<evidence type="ECO:0000313" key="13">
    <source>
        <dbReference type="EMBL" id="WMV48525.1"/>
    </source>
</evidence>
<evidence type="ECO:0000256" key="4">
    <source>
        <dbReference type="ARBA" id="ARBA00022737"/>
    </source>
</evidence>